<organism evidence="2 3">
    <name type="scientific">Hoylesella oralis ATCC 33269</name>
    <dbReference type="NCBI Taxonomy" id="873533"/>
    <lineage>
        <taxon>Bacteria</taxon>
        <taxon>Pseudomonadati</taxon>
        <taxon>Bacteroidota</taxon>
        <taxon>Bacteroidia</taxon>
        <taxon>Bacteroidales</taxon>
        <taxon>Prevotellaceae</taxon>
        <taxon>Hoylesella</taxon>
    </lineage>
</organism>
<gene>
    <name evidence="2" type="ORF">HMPREF0663_10621</name>
</gene>
<dbReference type="PROSITE" id="PS51257">
    <property type="entry name" value="PROKAR_LIPOPROTEIN"/>
    <property type="match status" value="1"/>
</dbReference>
<dbReference type="HOGENOM" id="CLU_1069020_0_0_10"/>
<evidence type="ECO:0000256" key="1">
    <source>
        <dbReference type="SAM" id="SignalP"/>
    </source>
</evidence>
<accession>E7RNC1</accession>
<feature type="signal peptide" evidence="1">
    <location>
        <begin position="1"/>
        <end position="22"/>
    </location>
</feature>
<dbReference type="RefSeq" id="WP_004369331.1">
    <property type="nucleotide sequence ID" value="NZ_GL833119.1"/>
</dbReference>
<feature type="chain" id="PRO_5003224082" description="DUF1735 domain-containing protein" evidence="1">
    <location>
        <begin position="23"/>
        <end position="264"/>
    </location>
</feature>
<dbReference type="STRING" id="28134.SAMN05444288_0253"/>
<evidence type="ECO:0008006" key="4">
    <source>
        <dbReference type="Google" id="ProtNLM"/>
    </source>
</evidence>
<protein>
    <recommendedName>
        <fullName evidence="4">DUF1735 domain-containing protein</fullName>
    </recommendedName>
</protein>
<dbReference type="eggNOG" id="ENOG50332C5">
    <property type="taxonomic scope" value="Bacteria"/>
</dbReference>
<keyword evidence="1" id="KW-0732">Signal</keyword>
<reference evidence="2" key="1">
    <citation type="submission" date="2011-01" db="EMBL/GenBank/DDBJ databases">
        <authorList>
            <person name="Muzny D."/>
            <person name="Qin X."/>
            <person name="Buhay C."/>
            <person name="Dugan-Rocha S."/>
            <person name="Ding Y."/>
            <person name="Chen G."/>
            <person name="Hawes A."/>
            <person name="Holder M."/>
            <person name="Jhangiani S."/>
            <person name="Johnson A."/>
            <person name="Khan Z."/>
            <person name="Li Z."/>
            <person name="Liu W."/>
            <person name="Liu X."/>
            <person name="Perez L."/>
            <person name="Shen H."/>
            <person name="Wang Q."/>
            <person name="Watt J."/>
            <person name="Xi L."/>
            <person name="Xin Y."/>
            <person name="Zhou J."/>
            <person name="Deng J."/>
            <person name="Jiang H."/>
            <person name="Liu Y."/>
            <person name="Qu J."/>
            <person name="Song X.-Z."/>
            <person name="Zhang L."/>
            <person name="Villasana D."/>
            <person name="Johnson A."/>
            <person name="Liu J."/>
            <person name="Liyanage D."/>
            <person name="Lorensuhewa L."/>
            <person name="Robinson T."/>
            <person name="Song A."/>
            <person name="Song B.-B."/>
            <person name="Dinh H."/>
            <person name="Thornton R."/>
            <person name="Coyle M."/>
            <person name="Francisco L."/>
            <person name="Jackson L."/>
            <person name="Javaid M."/>
            <person name="Korchina V."/>
            <person name="Kovar C."/>
            <person name="Mata R."/>
            <person name="Mathew T."/>
            <person name="Ngo R."/>
            <person name="Nguyen L."/>
            <person name="Nguyen N."/>
            <person name="Okwuonu G."/>
            <person name="Ongeri F."/>
            <person name="Pham C."/>
            <person name="Simmons D."/>
            <person name="Wilczek-Boney K."/>
            <person name="Hale W."/>
            <person name="Jakkamsetti A."/>
            <person name="Pham P."/>
            <person name="Ruth R."/>
            <person name="San Lucas F."/>
            <person name="Warren J."/>
            <person name="Zhang J."/>
            <person name="Zhao Z."/>
            <person name="Zhou C."/>
            <person name="Zhu D."/>
            <person name="Lee S."/>
            <person name="Bess C."/>
            <person name="Blankenburg K."/>
            <person name="Forbes L."/>
            <person name="Fu Q."/>
            <person name="Gubbala S."/>
            <person name="Hirani K."/>
            <person name="Jayaseelan J.C."/>
            <person name="Lara F."/>
            <person name="Munidasa M."/>
            <person name="Palculict T."/>
            <person name="Patil S."/>
            <person name="Pu L.-L."/>
            <person name="Saada N."/>
            <person name="Tang L."/>
            <person name="Weissenberger G."/>
            <person name="Zhu Y."/>
            <person name="Hemphill L."/>
            <person name="Shang Y."/>
            <person name="Youmans B."/>
            <person name="Ayvaz T."/>
            <person name="Ross M."/>
            <person name="Santibanez J."/>
            <person name="Aqrawi P."/>
            <person name="Gross S."/>
            <person name="Joshi V."/>
            <person name="Fowler G."/>
            <person name="Nazareth L."/>
            <person name="Reid J."/>
            <person name="Worley K."/>
            <person name="Petrosino J."/>
            <person name="Highlander S."/>
            <person name="Gibbs R."/>
        </authorList>
    </citation>
    <scope>NUCLEOTIDE SEQUENCE [LARGE SCALE GENOMIC DNA]</scope>
    <source>
        <strain evidence="2">ATCC 33269</strain>
    </source>
</reference>
<name>E7RNC1_9BACT</name>
<sequence>MKKISKYIYMALVGALISMVAASCTDEYEYAPAAASKGNAYINAEGSTVLGFLPTADQTFNVKVVRSDSAQAGTVHLTSSNTKFQVPAEVTFNAGEKTKTVSVSFNIAEASTDTVVISVASDDAYEYGPTGLTYVVTRYQKYEGTYVSTLLGTQFDTPIYKIGEYTYLIPASKDGWDYDITFTINKDNSVVISGQRAFNHSRYGTVYMIGNAKGDAKVTAEGVEGSGVAGTYDTASKTATLKVAFMVPGVSSFGTKNETIVFTD</sequence>
<evidence type="ECO:0000313" key="3">
    <source>
        <dbReference type="Proteomes" id="UP000005580"/>
    </source>
</evidence>
<evidence type="ECO:0000313" key="2">
    <source>
        <dbReference type="EMBL" id="EFZ38252.1"/>
    </source>
</evidence>
<keyword evidence="3" id="KW-1185">Reference proteome</keyword>
<proteinExistence type="predicted"/>
<dbReference type="Proteomes" id="UP000005580">
    <property type="component" value="Unassembled WGS sequence"/>
</dbReference>
<dbReference type="EMBL" id="AEPE02000002">
    <property type="protein sequence ID" value="EFZ38252.1"/>
    <property type="molecule type" value="Genomic_DNA"/>
</dbReference>
<comment type="caution">
    <text evidence="2">The sequence shown here is derived from an EMBL/GenBank/DDBJ whole genome shotgun (WGS) entry which is preliminary data.</text>
</comment>
<dbReference type="AlphaFoldDB" id="E7RNC1"/>